<accession>A0A4R1QL22</accession>
<organism evidence="2 3">
    <name type="scientific">Allofournierella massiliensis</name>
    <dbReference type="NCBI Taxonomy" id="1650663"/>
    <lineage>
        <taxon>Bacteria</taxon>
        <taxon>Bacillati</taxon>
        <taxon>Bacillota</taxon>
        <taxon>Clostridia</taxon>
        <taxon>Eubacteriales</taxon>
        <taxon>Oscillospiraceae</taxon>
        <taxon>Allofournierella</taxon>
    </lineage>
</organism>
<name>A0A4R1QL22_9FIRM</name>
<evidence type="ECO:0000313" key="2">
    <source>
        <dbReference type="EMBL" id="TCL53877.1"/>
    </source>
</evidence>
<dbReference type="Proteomes" id="UP000295184">
    <property type="component" value="Unassembled WGS sequence"/>
</dbReference>
<comment type="caution">
    <text evidence="2">The sequence shown here is derived from an EMBL/GenBank/DDBJ whole genome shotgun (WGS) entry which is preliminary data.</text>
</comment>
<dbReference type="RefSeq" id="WP_058962634.1">
    <property type="nucleotide sequence ID" value="NZ_CABKVM010000010.1"/>
</dbReference>
<keyword evidence="1" id="KW-0732">Signal</keyword>
<sequence length="188" mass="20427">MKKLLLLMLSLTLAAGLCGCEKGLAPMQLRAAPVSEETRQVLELTDNELTLWEYRTDGGAYDITMNFWVCRDGSWEKAQFYPGAAASEGRFGVHVTSTKVEYITLAEDGTCRYGTDCPVDVTSQSGTCSYSSLTGESVIEPGVEIPLLARLGWDESSDPVPTDWQNFQDSGCDTGVAITVLFTETAES</sequence>
<evidence type="ECO:0008006" key="4">
    <source>
        <dbReference type="Google" id="ProtNLM"/>
    </source>
</evidence>
<feature type="signal peptide" evidence="1">
    <location>
        <begin position="1"/>
        <end position="19"/>
    </location>
</feature>
<reference evidence="2 3" key="1">
    <citation type="submission" date="2019-03" db="EMBL/GenBank/DDBJ databases">
        <title>Genomic Encyclopedia of Type Strains, Phase IV (KMG-IV): sequencing the most valuable type-strain genomes for metagenomic binning, comparative biology and taxonomic classification.</title>
        <authorList>
            <person name="Goeker M."/>
        </authorList>
    </citation>
    <scope>NUCLEOTIDE SEQUENCE [LARGE SCALE GENOMIC DNA]</scope>
    <source>
        <strain evidence="2 3">DSM 100451</strain>
    </source>
</reference>
<dbReference type="EMBL" id="SLUM01000026">
    <property type="protein sequence ID" value="TCL53877.1"/>
    <property type="molecule type" value="Genomic_DNA"/>
</dbReference>
<dbReference type="PROSITE" id="PS51257">
    <property type="entry name" value="PROKAR_LIPOPROTEIN"/>
    <property type="match status" value="1"/>
</dbReference>
<gene>
    <name evidence="2" type="ORF">EDD77_12651</name>
</gene>
<evidence type="ECO:0000256" key="1">
    <source>
        <dbReference type="SAM" id="SignalP"/>
    </source>
</evidence>
<dbReference type="GeneID" id="97382102"/>
<protein>
    <recommendedName>
        <fullName evidence="4">Lipoprotein</fullName>
    </recommendedName>
</protein>
<evidence type="ECO:0000313" key="3">
    <source>
        <dbReference type="Proteomes" id="UP000295184"/>
    </source>
</evidence>
<dbReference type="AlphaFoldDB" id="A0A4R1QL22"/>
<dbReference type="OrthoDB" id="1847942at2"/>
<dbReference type="STRING" id="1650663.GCA_001486665_00092"/>
<feature type="chain" id="PRO_5039554428" description="Lipoprotein" evidence="1">
    <location>
        <begin position="20"/>
        <end position="188"/>
    </location>
</feature>
<proteinExistence type="predicted"/>